<feature type="domain" description="N-acetyltransferase ESCO acetyl-transferase" evidence="11">
    <location>
        <begin position="238"/>
        <end position="306"/>
    </location>
</feature>
<dbReference type="GO" id="GO:0061733">
    <property type="term" value="F:protein-lysine-acetyltransferase activity"/>
    <property type="evidence" value="ECO:0007669"/>
    <property type="project" value="TreeGrafter"/>
</dbReference>
<evidence type="ECO:0000313" key="12">
    <source>
        <dbReference type="EnsemblPlants" id="Kaladp0101s0209.2.v1.1"/>
    </source>
</evidence>
<evidence type="ECO:0000256" key="3">
    <source>
        <dbReference type="ARBA" id="ARBA00022679"/>
    </source>
</evidence>
<dbReference type="AlphaFoldDB" id="A0A7N0V7N5"/>
<reference evidence="12" key="1">
    <citation type="submission" date="2021-01" db="UniProtKB">
        <authorList>
            <consortium name="EnsemblPlants"/>
        </authorList>
    </citation>
    <scope>IDENTIFICATION</scope>
</reference>
<feature type="domain" description="N-acetyltransferase ESCO zinc-finger" evidence="10">
    <location>
        <begin position="81"/>
        <end position="120"/>
    </location>
</feature>
<evidence type="ECO:0000256" key="1">
    <source>
        <dbReference type="ARBA" id="ARBA00004123"/>
    </source>
</evidence>
<proteinExistence type="inferred from homology"/>
<dbReference type="GO" id="GO:0008270">
    <property type="term" value="F:zinc ion binding"/>
    <property type="evidence" value="ECO:0007669"/>
    <property type="project" value="UniProtKB-KW"/>
</dbReference>
<dbReference type="InterPro" id="IPR028005">
    <property type="entry name" value="AcTrfase_ESCO_Znf_dom"/>
</dbReference>
<organism evidence="12 13">
    <name type="scientific">Kalanchoe fedtschenkoi</name>
    <name type="common">Lavender scallops</name>
    <name type="synonym">South American air plant</name>
    <dbReference type="NCBI Taxonomy" id="63787"/>
    <lineage>
        <taxon>Eukaryota</taxon>
        <taxon>Viridiplantae</taxon>
        <taxon>Streptophyta</taxon>
        <taxon>Embryophyta</taxon>
        <taxon>Tracheophyta</taxon>
        <taxon>Spermatophyta</taxon>
        <taxon>Magnoliopsida</taxon>
        <taxon>eudicotyledons</taxon>
        <taxon>Gunneridae</taxon>
        <taxon>Pentapetalae</taxon>
        <taxon>Saxifragales</taxon>
        <taxon>Crassulaceae</taxon>
        <taxon>Kalanchoe</taxon>
    </lineage>
</organism>
<comment type="similarity">
    <text evidence="2">Belongs to the acetyltransferase family. ECO subfamily.</text>
</comment>
<keyword evidence="13" id="KW-1185">Reference proteome</keyword>
<dbReference type="PANTHER" id="PTHR45884">
    <property type="entry name" value="N-ACETYLTRANSFERASE ECO"/>
    <property type="match status" value="1"/>
</dbReference>
<keyword evidence="6" id="KW-0862">Zinc</keyword>
<dbReference type="Pfam" id="PF13880">
    <property type="entry name" value="Acetyltransf_13"/>
    <property type="match status" value="1"/>
</dbReference>
<sequence>MQPKISSFFKPPRASDLRLSDIARPQISVTYLRRSSVLDQPIDATSGAEVVVGEESVKVPVTNQKPSVGCRSLNKKRSYAQLHLELGQSDFLLHSCSICGLKYAPGEVDDEKLHKTFHKNYSLGLPFKVQEILKIMETDLGDSGIYHKLCKVYLFISAQRVAGCLVAEPLQVARRILPSCVNEKFITNATKGKLRPTTLQFGSICFQREVVRRASSVDVNDAVNGNCSGAIFCENEVVPVACGVRAIWVTPSNRRKNIATQLLDAVRKDFSSGLVLEKNQLAFAQPTSDGKALAARYTGITTFLVY</sequence>
<dbReference type="PANTHER" id="PTHR45884:SF2">
    <property type="entry name" value="N-ACETYLTRANSFERASE ECO"/>
    <property type="match status" value="1"/>
</dbReference>
<dbReference type="EnsemblPlants" id="Kaladp0101s0209.2.v1.1">
    <property type="protein sequence ID" value="Kaladp0101s0209.2.v1.1"/>
    <property type="gene ID" value="Kaladp0101s0209.v1.1"/>
</dbReference>
<keyword evidence="8" id="KW-0131">Cell cycle</keyword>
<accession>A0A7N0V7N5</accession>
<evidence type="ECO:0000259" key="10">
    <source>
        <dbReference type="Pfam" id="PF13878"/>
    </source>
</evidence>
<dbReference type="Gramene" id="Kaladp0101s0209.2.v1.1">
    <property type="protein sequence ID" value="Kaladp0101s0209.2.v1.1"/>
    <property type="gene ID" value="Kaladp0101s0209.v1.1"/>
</dbReference>
<comment type="subcellular location">
    <subcellularLocation>
        <location evidence="1">Nucleus</location>
    </subcellularLocation>
</comment>
<evidence type="ECO:0000256" key="9">
    <source>
        <dbReference type="ARBA" id="ARBA00023315"/>
    </source>
</evidence>
<evidence type="ECO:0000256" key="5">
    <source>
        <dbReference type="ARBA" id="ARBA00022771"/>
    </source>
</evidence>
<dbReference type="GO" id="GO:0005634">
    <property type="term" value="C:nucleus"/>
    <property type="evidence" value="ECO:0007669"/>
    <property type="project" value="UniProtKB-SubCell"/>
</dbReference>
<dbReference type="GO" id="GO:0007064">
    <property type="term" value="P:mitotic sister chromatid cohesion"/>
    <property type="evidence" value="ECO:0007669"/>
    <property type="project" value="TreeGrafter"/>
</dbReference>
<evidence type="ECO:0000256" key="2">
    <source>
        <dbReference type="ARBA" id="ARBA00005816"/>
    </source>
</evidence>
<evidence type="ECO:0000259" key="11">
    <source>
        <dbReference type="Pfam" id="PF13880"/>
    </source>
</evidence>
<dbReference type="Pfam" id="PF13878">
    <property type="entry name" value="zf-C2H2_3"/>
    <property type="match status" value="1"/>
</dbReference>
<evidence type="ECO:0000256" key="7">
    <source>
        <dbReference type="ARBA" id="ARBA00023242"/>
    </source>
</evidence>
<dbReference type="GO" id="GO:0000785">
    <property type="term" value="C:chromatin"/>
    <property type="evidence" value="ECO:0007669"/>
    <property type="project" value="TreeGrafter"/>
</dbReference>
<name>A0A7N0V7N5_KALFE</name>
<dbReference type="Proteomes" id="UP000594263">
    <property type="component" value="Unplaced"/>
</dbReference>
<keyword evidence="3" id="KW-0808">Transferase</keyword>
<keyword evidence="7" id="KW-0539">Nucleus</keyword>
<keyword evidence="5" id="KW-0863">Zinc-finger</keyword>
<evidence type="ECO:0000313" key="13">
    <source>
        <dbReference type="Proteomes" id="UP000594263"/>
    </source>
</evidence>
<keyword evidence="4" id="KW-0479">Metal-binding</keyword>
<evidence type="ECO:0000256" key="6">
    <source>
        <dbReference type="ARBA" id="ARBA00022833"/>
    </source>
</evidence>
<evidence type="ECO:0000256" key="8">
    <source>
        <dbReference type="ARBA" id="ARBA00023306"/>
    </source>
</evidence>
<protein>
    <submittedName>
        <fullName evidence="12">Uncharacterized protein</fullName>
    </submittedName>
</protein>
<evidence type="ECO:0000256" key="4">
    <source>
        <dbReference type="ARBA" id="ARBA00022723"/>
    </source>
</evidence>
<dbReference type="InterPro" id="IPR028009">
    <property type="entry name" value="ESCO_Acetyltransf_dom"/>
</dbReference>
<keyword evidence="9" id="KW-0012">Acyltransferase</keyword>